<evidence type="ECO:0000256" key="4">
    <source>
        <dbReference type="ARBA" id="ARBA00022989"/>
    </source>
</evidence>
<dbReference type="Gene3D" id="1.20.1250.20">
    <property type="entry name" value="MFS general substrate transporter like domains"/>
    <property type="match status" value="1"/>
</dbReference>
<dbReference type="InterPro" id="IPR011701">
    <property type="entry name" value="MFS"/>
</dbReference>
<feature type="transmembrane region" description="Helical" evidence="7">
    <location>
        <begin position="242"/>
        <end position="263"/>
    </location>
</feature>
<evidence type="ECO:0000256" key="5">
    <source>
        <dbReference type="ARBA" id="ARBA00023136"/>
    </source>
</evidence>
<dbReference type="SUPFAM" id="SSF103473">
    <property type="entry name" value="MFS general substrate transporter"/>
    <property type="match status" value="1"/>
</dbReference>
<feature type="transmembrane region" description="Helical" evidence="7">
    <location>
        <begin position="88"/>
        <end position="109"/>
    </location>
</feature>
<feature type="region of interest" description="Disordered" evidence="6">
    <location>
        <begin position="452"/>
        <end position="475"/>
    </location>
</feature>
<dbReference type="Pfam" id="PF07690">
    <property type="entry name" value="MFS_1"/>
    <property type="match status" value="1"/>
</dbReference>
<dbReference type="CDD" id="cd06173">
    <property type="entry name" value="MFS_MefA_like"/>
    <property type="match status" value="1"/>
</dbReference>
<evidence type="ECO:0000256" key="1">
    <source>
        <dbReference type="ARBA" id="ARBA00004651"/>
    </source>
</evidence>
<evidence type="ECO:0000256" key="7">
    <source>
        <dbReference type="SAM" id="Phobius"/>
    </source>
</evidence>
<feature type="transmembrane region" description="Helical" evidence="7">
    <location>
        <begin position="26"/>
        <end position="49"/>
    </location>
</feature>
<dbReference type="Proteomes" id="UP001499954">
    <property type="component" value="Unassembled WGS sequence"/>
</dbReference>
<dbReference type="EMBL" id="BAAAMK010000005">
    <property type="protein sequence ID" value="GAA1960176.1"/>
    <property type="molecule type" value="Genomic_DNA"/>
</dbReference>
<keyword evidence="10" id="KW-1185">Reference proteome</keyword>
<keyword evidence="2" id="KW-1003">Cell membrane</keyword>
<sequence length="475" mass="50664">MNEAEQDKTQPEVVPPPNGMRTFLQVLVNTAIANVTTSFLWFALTFWVYLETRSVLATGIIGGAYMLLIAFFAMLFGSIVDRHRKLQVMIFSSFVTLGAFVIAGVLYLLQPESALLDLGGPWFWAFSGIILLGAVVEHMRNIALSTTVTLLVPVERHANANGLVGTVQGLAFIVTSVFSGLAIGLLGMGWTLVIAIALTLVALVHLMFLRVPEAQPVPAEGERASTIDLKGSIAAVRAAPGLFALIIFSTFNNLIGGVYMALMDPYGLTLFPVEVWGIVLGVSATGFVIGGLVIAKFGLGKNPIRTMLLLVVAMGLLGALFTIREWWVLYGVGIWLYMTLIPAVEAAEQTVIQKVVPFTRQGRVFGFAAAIESAAAPITAFLIAPIAEFVIIPYMRTDAGQEAWGWLLGDGEARGIALVFLVSGLAMVVLALAAFATRAYRLLSAEYQGGAASETAEPEPDAGADADADAPQRNA</sequence>
<name>A0ABP5C985_9MICO</name>
<proteinExistence type="predicted"/>
<feature type="transmembrane region" description="Helical" evidence="7">
    <location>
        <begin position="364"/>
        <end position="395"/>
    </location>
</feature>
<feature type="transmembrane region" description="Helical" evidence="7">
    <location>
        <begin position="275"/>
        <end position="295"/>
    </location>
</feature>
<feature type="compositionally biased region" description="Acidic residues" evidence="6">
    <location>
        <begin position="456"/>
        <end position="468"/>
    </location>
</feature>
<keyword evidence="3 7" id="KW-0812">Transmembrane</keyword>
<dbReference type="InterPro" id="IPR020846">
    <property type="entry name" value="MFS_dom"/>
</dbReference>
<feature type="transmembrane region" description="Helical" evidence="7">
    <location>
        <begin position="189"/>
        <end position="209"/>
    </location>
</feature>
<protein>
    <submittedName>
        <fullName evidence="9">Multidrug efflux MFS transporter Cmr</fullName>
    </submittedName>
</protein>
<evidence type="ECO:0000313" key="10">
    <source>
        <dbReference type="Proteomes" id="UP001499954"/>
    </source>
</evidence>
<keyword evidence="5 7" id="KW-0472">Membrane</keyword>
<comment type="caution">
    <text evidence="9">The sequence shown here is derived from an EMBL/GenBank/DDBJ whole genome shotgun (WGS) entry which is preliminary data.</text>
</comment>
<dbReference type="PANTHER" id="PTHR23513">
    <property type="entry name" value="INTEGRAL MEMBRANE EFFLUX PROTEIN-RELATED"/>
    <property type="match status" value="1"/>
</dbReference>
<comment type="subcellular location">
    <subcellularLocation>
        <location evidence="1">Cell membrane</location>
        <topology evidence="1">Multi-pass membrane protein</topology>
    </subcellularLocation>
</comment>
<dbReference type="InterPro" id="IPR036259">
    <property type="entry name" value="MFS_trans_sf"/>
</dbReference>
<feature type="transmembrane region" description="Helical" evidence="7">
    <location>
        <begin position="307"/>
        <end position="328"/>
    </location>
</feature>
<reference evidence="10" key="1">
    <citation type="journal article" date="2019" name="Int. J. Syst. Evol. Microbiol.">
        <title>The Global Catalogue of Microorganisms (GCM) 10K type strain sequencing project: providing services to taxonomists for standard genome sequencing and annotation.</title>
        <authorList>
            <consortium name="The Broad Institute Genomics Platform"/>
            <consortium name="The Broad Institute Genome Sequencing Center for Infectious Disease"/>
            <person name="Wu L."/>
            <person name="Ma J."/>
        </authorList>
    </citation>
    <scope>NUCLEOTIDE SEQUENCE [LARGE SCALE GENOMIC DNA]</scope>
    <source>
        <strain evidence="10">JCM 13584</strain>
    </source>
</reference>
<feature type="transmembrane region" description="Helical" evidence="7">
    <location>
        <begin position="160"/>
        <end position="183"/>
    </location>
</feature>
<dbReference type="PROSITE" id="PS50850">
    <property type="entry name" value="MFS"/>
    <property type="match status" value="1"/>
</dbReference>
<keyword evidence="4 7" id="KW-1133">Transmembrane helix</keyword>
<feature type="transmembrane region" description="Helical" evidence="7">
    <location>
        <begin position="121"/>
        <end position="139"/>
    </location>
</feature>
<dbReference type="PANTHER" id="PTHR23513:SF11">
    <property type="entry name" value="STAPHYLOFERRIN A TRANSPORTER"/>
    <property type="match status" value="1"/>
</dbReference>
<feature type="transmembrane region" description="Helical" evidence="7">
    <location>
        <begin position="55"/>
        <end position="76"/>
    </location>
</feature>
<evidence type="ECO:0000259" key="8">
    <source>
        <dbReference type="PROSITE" id="PS50850"/>
    </source>
</evidence>
<feature type="transmembrane region" description="Helical" evidence="7">
    <location>
        <begin position="415"/>
        <end position="436"/>
    </location>
</feature>
<feature type="domain" description="Major facilitator superfamily (MFS) profile" evidence="8">
    <location>
        <begin position="1"/>
        <end position="441"/>
    </location>
</feature>
<organism evidence="9 10">
    <name type="scientific">Agromyces allii</name>
    <dbReference type="NCBI Taxonomy" id="393607"/>
    <lineage>
        <taxon>Bacteria</taxon>
        <taxon>Bacillati</taxon>
        <taxon>Actinomycetota</taxon>
        <taxon>Actinomycetes</taxon>
        <taxon>Micrococcales</taxon>
        <taxon>Microbacteriaceae</taxon>
        <taxon>Agromyces</taxon>
    </lineage>
</organism>
<evidence type="ECO:0000256" key="2">
    <source>
        <dbReference type="ARBA" id="ARBA00022475"/>
    </source>
</evidence>
<evidence type="ECO:0000256" key="3">
    <source>
        <dbReference type="ARBA" id="ARBA00022692"/>
    </source>
</evidence>
<accession>A0ABP5C985</accession>
<evidence type="ECO:0000256" key="6">
    <source>
        <dbReference type="SAM" id="MobiDB-lite"/>
    </source>
</evidence>
<evidence type="ECO:0000313" key="9">
    <source>
        <dbReference type="EMBL" id="GAA1960176.1"/>
    </source>
</evidence>
<gene>
    <name evidence="9" type="primary">cmr</name>
    <name evidence="9" type="ORF">GCM10009717_28660</name>
</gene>